<dbReference type="Proteomes" id="UP000324748">
    <property type="component" value="Unassembled WGS sequence"/>
</dbReference>
<sequence>MELIKLPANVYPETHESPISLAHRSLLMLQPWPGLHTPACWCPNIQVEENVFARLKQLGLNKTIYFVQTPAWSQLHIHPFKTGSVLDEGAPDGSLCPPPTETIEFSAVEHLNISP</sequence>
<dbReference type="EMBL" id="VSWC01000093">
    <property type="protein sequence ID" value="KAA1089333.1"/>
    <property type="molecule type" value="Genomic_DNA"/>
</dbReference>
<evidence type="ECO:0000313" key="2">
    <source>
        <dbReference type="Proteomes" id="UP000324748"/>
    </source>
</evidence>
<organism evidence="1 2">
    <name type="scientific">Puccinia graminis f. sp. tritici</name>
    <dbReference type="NCBI Taxonomy" id="56615"/>
    <lineage>
        <taxon>Eukaryota</taxon>
        <taxon>Fungi</taxon>
        <taxon>Dikarya</taxon>
        <taxon>Basidiomycota</taxon>
        <taxon>Pucciniomycotina</taxon>
        <taxon>Pucciniomycetes</taxon>
        <taxon>Pucciniales</taxon>
        <taxon>Pucciniaceae</taxon>
        <taxon>Puccinia</taxon>
    </lineage>
</organism>
<name>A0A5B0NKR8_PUCGR</name>
<reference evidence="1 2" key="1">
    <citation type="submission" date="2019-05" db="EMBL/GenBank/DDBJ databases">
        <title>Emergence of the Ug99 lineage of the wheat stem rust pathogen through somatic hybridization.</title>
        <authorList>
            <person name="Li F."/>
            <person name="Upadhyaya N.M."/>
            <person name="Sperschneider J."/>
            <person name="Matny O."/>
            <person name="Nguyen-Phuc H."/>
            <person name="Mago R."/>
            <person name="Raley C."/>
            <person name="Miller M.E."/>
            <person name="Silverstein K.A.T."/>
            <person name="Henningsen E."/>
            <person name="Hirsch C.D."/>
            <person name="Visser B."/>
            <person name="Pretorius Z.A."/>
            <person name="Steffenson B.J."/>
            <person name="Schwessinger B."/>
            <person name="Dodds P.N."/>
            <person name="Figueroa M."/>
        </authorList>
    </citation>
    <scope>NUCLEOTIDE SEQUENCE [LARGE SCALE GENOMIC DNA]</scope>
    <source>
        <strain evidence="1">21-0</strain>
    </source>
</reference>
<protein>
    <submittedName>
        <fullName evidence="1">Uncharacterized protein</fullName>
    </submittedName>
</protein>
<comment type="caution">
    <text evidence="1">The sequence shown here is derived from an EMBL/GenBank/DDBJ whole genome shotgun (WGS) entry which is preliminary data.</text>
</comment>
<proteinExistence type="predicted"/>
<gene>
    <name evidence="1" type="ORF">PGT21_014235</name>
</gene>
<dbReference type="AlphaFoldDB" id="A0A5B0NKR8"/>
<evidence type="ECO:0000313" key="1">
    <source>
        <dbReference type="EMBL" id="KAA1089333.1"/>
    </source>
</evidence>
<accession>A0A5B0NKR8</accession>
<keyword evidence="2" id="KW-1185">Reference proteome</keyword>